<evidence type="ECO:0000313" key="2">
    <source>
        <dbReference type="Proteomes" id="UP001057402"/>
    </source>
</evidence>
<gene>
    <name evidence="1" type="ORF">MLD38_026762</name>
</gene>
<keyword evidence="2" id="KW-1185">Reference proteome</keyword>
<protein>
    <submittedName>
        <fullName evidence="1">Uncharacterized protein</fullName>
    </submittedName>
</protein>
<name>A0ACB9P0I5_9MYRT</name>
<organism evidence="1 2">
    <name type="scientific">Melastoma candidum</name>
    <dbReference type="NCBI Taxonomy" id="119954"/>
    <lineage>
        <taxon>Eukaryota</taxon>
        <taxon>Viridiplantae</taxon>
        <taxon>Streptophyta</taxon>
        <taxon>Embryophyta</taxon>
        <taxon>Tracheophyta</taxon>
        <taxon>Spermatophyta</taxon>
        <taxon>Magnoliopsida</taxon>
        <taxon>eudicotyledons</taxon>
        <taxon>Gunneridae</taxon>
        <taxon>Pentapetalae</taxon>
        <taxon>rosids</taxon>
        <taxon>malvids</taxon>
        <taxon>Myrtales</taxon>
        <taxon>Melastomataceae</taxon>
        <taxon>Melastomatoideae</taxon>
        <taxon>Melastomateae</taxon>
        <taxon>Melastoma</taxon>
    </lineage>
</organism>
<proteinExistence type="predicted"/>
<reference evidence="2" key="1">
    <citation type="journal article" date="2023" name="Front. Plant Sci.">
        <title>Chromosomal-level genome assembly of Melastoma candidum provides insights into trichome evolution.</title>
        <authorList>
            <person name="Zhong Y."/>
            <person name="Wu W."/>
            <person name="Sun C."/>
            <person name="Zou P."/>
            <person name="Liu Y."/>
            <person name="Dai S."/>
            <person name="Zhou R."/>
        </authorList>
    </citation>
    <scope>NUCLEOTIDE SEQUENCE [LARGE SCALE GENOMIC DNA]</scope>
</reference>
<evidence type="ECO:0000313" key="1">
    <source>
        <dbReference type="EMBL" id="KAI4342105.1"/>
    </source>
</evidence>
<sequence>MQRFTVPQRLFLHFYAVAVIWTLLLIGATWIYAYNMEVLSSEPFSYSATIAGDLTKGSHSPLLRHRYEFWKSVLLLLLMEIHVLRRLLKSVFVFSYSPSARMHISCYLGALYYYIAAPLSLCCNILPEVLLYWGNVFSEMIMGGQGQMPRVGFKLWESVVPLIELGWHQWIGTTIFIWGWNHQRHCHKILGSLRKNRARDNEYVIPHGDWFEIVSGPHYLAEIVIYAGLFVASGASDVTMLLLLAVVVTNLTFAAAETHKWYKRKFENYPQKGVA</sequence>
<comment type="caution">
    <text evidence="1">The sequence shown here is derived from an EMBL/GenBank/DDBJ whole genome shotgun (WGS) entry which is preliminary data.</text>
</comment>
<dbReference type="EMBL" id="CM042886">
    <property type="protein sequence ID" value="KAI4342105.1"/>
    <property type="molecule type" value="Genomic_DNA"/>
</dbReference>
<accession>A0ACB9P0I5</accession>
<dbReference type="Proteomes" id="UP001057402">
    <property type="component" value="Chromosome 7"/>
</dbReference>